<name>A0ABT7M1X6_9CYAN</name>
<dbReference type="PANTHER" id="PTHR43352:SF1">
    <property type="entry name" value="ANTHRANILATE--COA LIGASE"/>
    <property type="match status" value="1"/>
</dbReference>
<sequence>MNVYPREIEEALYQFSGVKEAAVVGKSDDKKGEVPVAFVAAQDGAILDSAAIGRYLREVLADYKQPREIRIVDKLPRTATGKILKQELKKEL</sequence>
<gene>
    <name evidence="3" type="ORF">QQ055_10315</name>
</gene>
<dbReference type="PANTHER" id="PTHR43352">
    <property type="entry name" value="ACETYL-COA SYNTHETASE"/>
    <property type="match status" value="1"/>
</dbReference>
<reference evidence="3 4" key="1">
    <citation type="submission" date="2023-06" db="EMBL/GenBank/DDBJ databases">
        <title>Whole genome sequence of Oscillatoria calcuttensis NRMC-F 0142.</title>
        <authorList>
            <person name="Shakena Fathima T."/>
            <person name="Muralitharan G."/>
            <person name="Thajuddin N."/>
        </authorList>
    </citation>
    <scope>NUCLEOTIDE SEQUENCE [LARGE SCALE GENOMIC DNA]</scope>
    <source>
        <strain evidence="3 4">NRMC-F 0142</strain>
    </source>
</reference>
<comment type="caution">
    <text evidence="3">The sequence shown here is derived from an EMBL/GenBank/DDBJ whole genome shotgun (WGS) entry which is preliminary data.</text>
</comment>
<dbReference type="SUPFAM" id="SSF56801">
    <property type="entry name" value="Acetyl-CoA synthetase-like"/>
    <property type="match status" value="1"/>
</dbReference>
<dbReference type="InterPro" id="IPR025110">
    <property type="entry name" value="AMP-bd_C"/>
</dbReference>
<proteinExistence type="predicted"/>
<organism evidence="3 4">
    <name type="scientific">Geitlerinema calcuttense NRMC-F 0142</name>
    <dbReference type="NCBI Taxonomy" id="2922238"/>
    <lineage>
        <taxon>Bacteria</taxon>
        <taxon>Bacillati</taxon>
        <taxon>Cyanobacteriota</taxon>
        <taxon>Cyanophyceae</taxon>
        <taxon>Geitlerinematales</taxon>
        <taxon>Geitlerinemataceae</taxon>
        <taxon>Geitlerinema</taxon>
    </lineage>
</organism>
<evidence type="ECO:0000259" key="2">
    <source>
        <dbReference type="Pfam" id="PF13193"/>
    </source>
</evidence>
<dbReference type="Pfam" id="PF13193">
    <property type="entry name" value="AMP-binding_C"/>
    <property type="match status" value="1"/>
</dbReference>
<dbReference type="EMBL" id="JASVEJ010000039">
    <property type="protein sequence ID" value="MDL5057842.1"/>
    <property type="molecule type" value="Genomic_DNA"/>
</dbReference>
<evidence type="ECO:0000313" key="3">
    <source>
        <dbReference type="EMBL" id="MDL5057842.1"/>
    </source>
</evidence>
<dbReference type="Gene3D" id="3.30.300.30">
    <property type="match status" value="1"/>
</dbReference>
<feature type="domain" description="AMP-binding enzyme C-terminal" evidence="2">
    <location>
        <begin position="7"/>
        <end position="82"/>
    </location>
</feature>
<evidence type="ECO:0000256" key="1">
    <source>
        <dbReference type="ARBA" id="ARBA00022598"/>
    </source>
</evidence>
<keyword evidence="1" id="KW-0436">Ligase</keyword>
<dbReference type="Proteomes" id="UP001230986">
    <property type="component" value="Unassembled WGS sequence"/>
</dbReference>
<keyword evidence="4" id="KW-1185">Reference proteome</keyword>
<dbReference type="InterPro" id="IPR045851">
    <property type="entry name" value="AMP-bd_C_sf"/>
</dbReference>
<evidence type="ECO:0000313" key="4">
    <source>
        <dbReference type="Proteomes" id="UP001230986"/>
    </source>
</evidence>
<protein>
    <recommendedName>
        <fullName evidence="2">AMP-binding enzyme C-terminal domain-containing protein</fullName>
    </recommendedName>
</protein>
<accession>A0ABT7M1X6</accession>